<evidence type="ECO:0000256" key="6">
    <source>
        <dbReference type="ARBA" id="ARBA00023054"/>
    </source>
</evidence>
<comment type="function">
    <text evidence="8">Regulates cellular senescence through inhibition of PTEN translation. Acts as a pro-apoptotic regulator in response to DNA damage.</text>
</comment>
<dbReference type="InterPro" id="IPR023674">
    <property type="entry name" value="Ribosomal_uL1-like"/>
</dbReference>
<organism evidence="12 13">
    <name type="scientific">Saitozyma podzolica</name>
    <dbReference type="NCBI Taxonomy" id="1890683"/>
    <lineage>
        <taxon>Eukaryota</taxon>
        <taxon>Fungi</taxon>
        <taxon>Dikarya</taxon>
        <taxon>Basidiomycota</taxon>
        <taxon>Agaricomycotina</taxon>
        <taxon>Tremellomycetes</taxon>
        <taxon>Tremellales</taxon>
        <taxon>Trimorphomycetaceae</taxon>
        <taxon>Saitozyma</taxon>
    </lineage>
</organism>
<evidence type="ECO:0000256" key="3">
    <source>
        <dbReference type="ARBA" id="ARBA00022553"/>
    </source>
</evidence>
<dbReference type="STRING" id="1890683.A0A427YGD1"/>
<keyword evidence="6" id="KW-0175">Coiled coil</keyword>
<comment type="subcellular location">
    <subcellularLocation>
        <location evidence="1">Nucleus</location>
        <location evidence="1">Nucleolus</location>
    </subcellularLocation>
</comment>
<feature type="region of interest" description="Disordered" evidence="11">
    <location>
        <begin position="1"/>
        <end position="27"/>
    </location>
</feature>
<evidence type="ECO:0000256" key="11">
    <source>
        <dbReference type="SAM" id="MobiDB-lite"/>
    </source>
</evidence>
<feature type="compositionally biased region" description="Basic and acidic residues" evidence="11">
    <location>
        <begin position="313"/>
        <end position="333"/>
    </location>
</feature>
<feature type="compositionally biased region" description="Basic and acidic residues" evidence="11">
    <location>
        <begin position="350"/>
        <end position="359"/>
    </location>
</feature>
<keyword evidence="7" id="KW-0539">Nucleus</keyword>
<dbReference type="GO" id="GO:0005730">
    <property type="term" value="C:nucleolus"/>
    <property type="evidence" value="ECO:0007669"/>
    <property type="project" value="UniProtKB-SubCell"/>
</dbReference>
<evidence type="ECO:0000256" key="9">
    <source>
        <dbReference type="ARBA" id="ARBA00061550"/>
    </source>
</evidence>
<reference evidence="12 13" key="1">
    <citation type="submission" date="2018-11" db="EMBL/GenBank/DDBJ databases">
        <title>Genome sequence of Saitozyma podzolica DSM 27192.</title>
        <authorList>
            <person name="Aliyu H."/>
            <person name="Gorte O."/>
            <person name="Ochsenreither K."/>
        </authorList>
    </citation>
    <scope>NUCLEOTIDE SEQUENCE [LARGE SCALE GENOMIC DNA]</scope>
    <source>
        <strain evidence="12 13">DSM 27192</strain>
    </source>
</reference>
<dbReference type="InterPro" id="IPR016095">
    <property type="entry name" value="Ribosomal_uL1_3-a/b-sand"/>
</dbReference>
<evidence type="ECO:0000256" key="8">
    <source>
        <dbReference type="ARBA" id="ARBA00054167"/>
    </source>
</evidence>
<evidence type="ECO:0000256" key="1">
    <source>
        <dbReference type="ARBA" id="ARBA00004604"/>
    </source>
</evidence>
<evidence type="ECO:0000256" key="2">
    <source>
        <dbReference type="ARBA" id="ARBA00022499"/>
    </source>
</evidence>
<dbReference type="Proteomes" id="UP000279259">
    <property type="component" value="Unassembled WGS sequence"/>
</dbReference>
<comment type="similarity">
    <text evidence="9">Belongs to the universal ribosomal protein uL1 family. Highly divergent.</text>
</comment>
<comment type="caution">
    <text evidence="12">The sequence shown here is derived from an EMBL/GenBank/DDBJ whole genome shotgun (WGS) entry which is preliminary data.</text>
</comment>
<sequence>MAPSPSASKSSAAAVRAAPQPLPSSFSSAQAKKAVDALLAHATKVAAERDDSELISRDEHVWLNVNTKHPTTRKRLMPVRIQLPHPPLPPPPATSVCLITKDPQREYKDLLASQGIKFVSRVVGVAKLKGKFKPFEPRRQLMRDHELWLCDDRVVDMMPQLLGKMFFEAKKTPIPVNLKRKDLKTELGKAISSTYYHPSTGTSHAIRISTVGISNSSQTLENLLAAVPSAIAQIQGGWDNVLSIGIKTSTSVLLPVWSSPLEGRFDADANAGAEQDVDMDEKKKGKAKGKGKKRGADDVESGSKKVKSAVQADKVEEAAPAKKAVKGLEGKEKVVKKKSSTVGSGGAGKRAKEAVLGRK</sequence>
<feature type="compositionally biased region" description="Basic and acidic residues" evidence="11">
    <location>
        <begin position="294"/>
        <end position="303"/>
    </location>
</feature>
<dbReference type="Pfam" id="PF00687">
    <property type="entry name" value="Ribosomal_L1"/>
    <property type="match status" value="1"/>
</dbReference>
<evidence type="ECO:0000256" key="4">
    <source>
        <dbReference type="ARBA" id="ARBA00022843"/>
    </source>
</evidence>
<protein>
    <recommendedName>
        <fullName evidence="10">Ribosomal L1 domain-containing protein 1</fullName>
    </recommendedName>
</protein>
<keyword evidence="5" id="KW-0007">Acetylation</keyword>
<accession>A0A427YGD1</accession>
<dbReference type="Gene3D" id="3.40.50.790">
    <property type="match status" value="1"/>
</dbReference>
<evidence type="ECO:0000256" key="7">
    <source>
        <dbReference type="ARBA" id="ARBA00023242"/>
    </source>
</evidence>
<feature type="region of interest" description="Disordered" evidence="11">
    <location>
        <begin position="270"/>
        <end position="359"/>
    </location>
</feature>
<evidence type="ECO:0000256" key="10">
    <source>
        <dbReference type="ARBA" id="ARBA00070787"/>
    </source>
</evidence>
<name>A0A427YGD1_9TREE</name>
<keyword evidence="3" id="KW-0597">Phosphoprotein</keyword>
<keyword evidence="13" id="KW-1185">Reference proteome</keyword>
<dbReference type="EMBL" id="RSCD01000011">
    <property type="protein sequence ID" value="RSH90057.1"/>
    <property type="molecule type" value="Genomic_DNA"/>
</dbReference>
<dbReference type="FunFam" id="3.40.50.790:FF:000004">
    <property type="entry name" value="Ribosomal L1 domain-containing 1-like 1"/>
    <property type="match status" value="1"/>
</dbReference>
<evidence type="ECO:0000313" key="13">
    <source>
        <dbReference type="Proteomes" id="UP000279259"/>
    </source>
</evidence>
<dbReference type="AlphaFoldDB" id="A0A427YGD1"/>
<keyword evidence="2" id="KW-1017">Isopeptide bond</keyword>
<feature type="compositionally biased region" description="Basic residues" evidence="11">
    <location>
        <begin position="284"/>
        <end position="293"/>
    </location>
</feature>
<keyword evidence="4" id="KW-0832">Ubl conjugation</keyword>
<dbReference type="OrthoDB" id="10251727at2759"/>
<evidence type="ECO:0000313" key="12">
    <source>
        <dbReference type="EMBL" id="RSH90057.1"/>
    </source>
</evidence>
<dbReference type="SUPFAM" id="SSF56808">
    <property type="entry name" value="Ribosomal protein L1"/>
    <property type="match status" value="1"/>
</dbReference>
<evidence type="ECO:0000256" key="5">
    <source>
        <dbReference type="ARBA" id="ARBA00022990"/>
    </source>
</evidence>
<dbReference type="InterPro" id="IPR028364">
    <property type="entry name" value="Ribosomal_uL1/biogenesis"/>
</dbReference>
<dbReference type="CDD" id="cd00403">
    <property type="entry name" value="Ribosomal_L1"/>
    <property type="match status" value="1"/>
</dbReference>
<feature type="compositionally biased region" description="Low complexity" evidence="11">
    <location>
        <begin position="1"/>
        <end position="19"/>
    </location>
</feature>
<gene>
    <name evidence="12" type="ORF">EHS25_001390</name>
</gene>
<proteinExistence type="inferred from homology"/>